<dbReference type="AlphaFoldDB" id="R8BAX0"/>
<evidence type="ECO:0000256" key="6">
    <source>
        <dbReference type="RuleBase" id="RU003355"/>
    </source>
</evidence>
<proteinExistence type="inferred from homology"/>
<dbReference type="SUPFAM" id="SSF52743">
    <property type="entry name" value="Subtilisin-like"/>
    <property type="match status" value="1"/>
</dbReference>
<evidence type="ECO:0000256" key="3">
    <source>
        <dbReference type="ARBA" id="ARBA00022801"/>
    </source>
</evidence>
<evidence type="ECO:0000256" key="4">
    <source>
        <dbReference type="ARBA" id="ARBA00022825"/>
    </source>
</evidence>
<dbReference type="InterPro" id="IPR022398">
    <property type="entry name" value="Peptidase_S8_His-AS"/>
</dbReference>
<keyword evidence="4 5" id="KW-0720">Serine protease</keyword>
<dbReference type="Pfam" id="PF00082">
    <property type="entry name" value="Peptidase_S8"/>
    <property type="match status" value="1"/>
</dbReference>
<dbReference type="PANTHER" id="PTHR43806:SF58">
    <property type="entry name" value="ALKALINE PROTEASE 1-RELATED"/>
    <property type="match status" value="1"/>
</dbReference>
<dbReference type="GeneID" id="19328886"/>
<feature type="active site" description="Charge relay system" evidence="5">
    <location>
        <position position="253"/>
    </location>
</feature>
<dbReference type="PROSITE" id="PS00138">
    <property type="entry name" value="SUBTILASE_SER"/>
    <property type="match status" value="1"/>
</dbReference>
<keyword evidence="9" id="KW-1185">Reference proteome</keyword>
<organism evidence="8 9">
    <name type="scientific">Phaeoacremonium minimum (strain UCR-PA7)</name>
    <name type="common">Esca disease fungus</name>
    <name type="synonym">Togninia minima</name>
    <dbReference type="NCBI Taxonomy" id="1286976"/>
    <lineage>
        <taxon>Eukaryota</taxon>
        <taxon>Fungi</taxon>
        <taxon>Dikarya</taxon>
        <taxon>Ascomycota</taxon>
        <taxon>Pezizomycotina</taxon>
        <taxon>Sordariomycetes</taxon>
        <taxon>Sordariomycetidae</taxon>
        <taxon>Togniniales</taxon>
        <taxon>Togniniaceae</taxon>
        <taxon>Phaeoacremonium</taxon>
    </lineage>
</organism>
<evidence type="ECO:0000313" key="9">
    <source>
        <dbReference type="Proteomes" id="UP000014074"/>
    </source>
</evidence>
<name>R8BAX0_PHAM7</name>
<evidence type="ECO:0000256" key="5">
    <source>
        <dbReference type="PROSITE-ProRule" id="PRU01240"/>
    </source>
</evidence>
<accession>R8BAX0</accession>
<gene>
    <name evidence="8" type="ORF">UCRPA7_8069</name>
</gene>
<feature type="active site" description="Charge relay system" evidence="5">
    <location>
        <position position="98"/>
    </location>
</feature>
<dbReference type="CDD" id="cd04077">
    <property type="entry name" value="Peptidases_S8_PCSK9_ProteinaseK_like"/>
    <property type="match status" value="1"/>
</dbReference>
<dbReference type="RefSeq" id="XP_007918773.1">
    <property type="nucleotide sequence ID" value="XM_007920582.1"/>
</dbReference>
<dbReference type="GO" id="GO:0006508">
    <property type="term" value="P:proteolysis"/>
    <property type="evidence" value="ECO:0007669"/>
    <property type="project" value="UniProtKB-KW"/>
</dbReference>
<dbReference type="OrthoDB" id="206201at2759"/>
<dbReference type="InterPro" id="IPR023828">
    <property type="entry name" value="Peptidase_S8_Ser-AS"/>
</dbReference>
<protein>
    <recommendedName>
        <fullName evidence="7">Peptidase S8/S53 domain-containing protein</fullName>
    </recommendedName>
</protein>
<dbReference type="InterPro" id="IPR023827">
    <property type="entry name" value="Peptidase_S8_Asp-AS"/>
</dbReference>
<dbReference type="GO" id="GO:0004252">
    <property type="term" value="F:serine-type endopeptidase activity"/>
    <property type="evidence" value="ECO:0007669"/>
    <property type="project" value="UniProtKB-UniRule"/>
</dbReference>
<dbReference type="InterPro" id="IPR015500">
    <property type="entry name" value="Peptidase_S8_subtilisin-rel"/>
</dbReference>
<keyword evidence="3 5" id="KW-0378">Hydrolase</keyword>
<evidence type="ECO:0000256" key="1">
    <source>
        <dbReference type="ARBA" id="ARBA00011073"/>
    </source>
</evidence>
<dbReference type="InterPro" id="IPR000209">
    <property type="entry name" value="Peptidase_S8/S53_dom"/>
</dbReference>
<comment type="similarity">
    <text evidence="1 5 6">Belongs to the peptidase S8 family.</text>
</comment>
<feature type="active site" description="Charge relay system" evidence="5">
    <location>
        <position position="66"/>
    </location>
</feature>
<dbReference type="eggNOG" id="KOG1153">
    <property type="taxonomic scope" value="Eukaryota"/>
</dbReference>
<sequence>MHAATILSLLPLVEYIEQDAIITIKATETQQNADWGLARLSSSGPGSTTYTYDSSAGEGTCAYIVDTGIDIDHPEFEGRAEWLANYADDGDDTDGQGHGTHVAGTIGSVTYGVAKKTKLFAVKVLDANGEGTNSAVIAGMDFVASDAEGQECPNGVVVNMSLGGSYSAAVNEAAASITGAGLFLAVAAGNEATDAEESSPASEESACTVGATTIDDELAEYSNFGSLVDILAPGTDIESTWPGGETNTISGTSMASPHIAGLAAYLLGLGTVPTDPVELCSYIAKTALSDVISGVPSGTANVLANNGIAGNPGNETIPTKFYSRVRHVRK</sequence>
<dbReference type="Proteomes" id="UP000014074">
    <property type="component" value="Unassembled WGS sequence"/>
</dbReference>
<feature type="domain" description="Peptidase S8/S53" evidence="7">
    <location>
        <begin position="64"/>
        <end position="287"/>
    </location>
</feature>
<dbReference type="PRINTS" id="PR00723">
    <property type="entry name" value="SUBTILISIN"/>
</dbReference>
<dbReference type="InterPro" id="IPR050131">
    <property type="entry name" value="Peptidase_S8_subtilisin-like"/>
</dbReference>
<dbReference type="PANTHER" id="PTHR43806">
    <property type="entry name" value="PEPTIDASE S8"/>
    <property type="match status" value="1"/>
</dbReference>
<dbReference type="Gene3D" id="3.40.50.200">
    <property type="entry name" value="Peptidase S8/S53 domain"/>
    <property type="match status" value="1"/>
</dbReference>
<evidence type="ECO:0000256" key="2">
    <source>
        <dbReference type="ARBA" id="ARBA00022670"/>
    </source>
</evidence>
<reference evidence="9" key="1">
    <citation type="journal article" date="2013" name="Genome Announc.">
        <title>Draft genome sequence of the ascomycete Phaeoacremonium aleophilum strain UCR-PA7, a causal agent of the esca disease complex in grapevines.</title>
        <authorList>
            <person name="Blanco-Ulate B."/>
            <person name="Rolshausen P."/>
            <person name="Cantu D."/>
        </authorList>
    </citation>
    <scope>NUCLEOTIDE SEQUENCE [LARGE SCALE GENOMIC DNA]</scope>
    <source>
        <strain evidence="9">UCR-PA7</strain>
    </source>
</reference>
<dbReference type="GO" id="GO:0005576">
    <property type="term" value="C:extracellular region"/>
    <property type="evidence" value="ECO:0007669"/>
    <property type="project" value="UniProtKB-ARBA"/>
</dbReference>
<evidence type="ECO:0000259" key="7">
    <source>
        <dbReference type="Pfam" id="PF00082"/>
    </source>
</evidence>
<keyword evidence="2 5" id="KW-0645">Protease</keyword>
<dbReference type="HOGENOM" id="CLU_011263_1_0_1"/>
<dbReference type="FunFam" id="3.40.50.200:FF:000014">
    <property type="entry name" value="Proteinase K"/>
    <property type="match status" value="1"/>
</dbReference>
<dbReference type="InterPro" id="IPR034193">
    <property type="entry name" value="PCSK9_ProteinaseK-like"/>
</dbReference>
<dbReference type="KEGG" id="tmn:UCRPA7_8069"/>
<dbReference type="InterPro" id="IPR036852">
    <property type="entry name" value="Peptidase_S8/S53_dom_sf"/>
</dbReference>
<evidence type="ECO:0000313" key="8">
    <source>
        <dbReference type="EMBL" id="EON96432.1"/>
    </source>
</evidence>
<dbReference type="EMBL" id="KB933344">
    <property type="protein sequence ID" value="EON96432.1"/>
    <property type="molecule type" value="Genomic_DNA"/>
</dbReference>
<dbReference type="PROSITE" id="PS00137">
    <property type="entry name" value="SUBTILASE_HIS"/>
    <property type="match status" value="1"/>
</dbReference>
<dbReference type="PROSITE" id="PS51892">
    <property type="entry name" value="SUBTILASE"/>
    <property type="match status" value="1"/>
</dbReference>
<dbReference type="PROSITE" id="PS00136">
    <property type="entry name" value="SUBTILASE_ASP"/>
    <property type="match status" value="1"/>
</dbReference>